<feature type="non-terminal residue" evidence="1">
    <location>
        <position position="1"/>
    </location>
</feature>
<evidence type="ECO:0000313" key="1">
    <source>
        <dbReference type="EMBL" id="KAJ8100163.1"/>
    </source>
</evidence>
<dbReference type="Proteomes" id="UP001217417">
    <property type="component" value="Unassembled WGS sequence"/>
</dbReference>
<evidence type="ECO:0000313" key="2">
    <source>
        <dbReference type="Proteomes" id="UP001217417"/>
    </source>
</evidence>
<organism evidence="1 2">
    <name type="scientific">Lipomyces tetrasporus</name>
    <dbReference type="NCBI Taxonomy" id="54092"/>
    <lineage>
        <taxon>Eukaryota</taxon>
        <taxon>Fungi</taxon>
        <taxon>Dikarya</taxon>
        <taxon>Ascomycota</taxon>
        <taxon>Saccharomycotina</taxon>
        <taxon>Lipomycetes</taxon>
        <taxon>Lipomycetales</taxon>
        <taxon>Lipomycetaceae</taxon>
        <taxon>Lipomyces</taxon>
    </lineage>
</organism>
<name>A0AAD7VSB9_9ASCO</name>
<proteinExistence type="predicted"/>
<keyword evidence="2" id="KW-1185">Reference proteome</keyword>
<dbReference type="PANTHER" id="PTHR12856">
    <property type="entry name" value="TRANSCRIPTION INITIATION FACTOR IIH-RELATED"/>
    <property type="match status" value="1"/>
</dbReference>
<dbReference type="GeneID" id="80880249"/>
<sequence length="81" mass="9190">EFWRSRIPLLRMHSLVLAQRRGPYNVLATIKPVSKPQSEATRGGGGTTQMKVSLSPDKIRDIFVQYPVVRRAYDENVPPLV</sequence>
<reference evidence="1" key="1">
    <citation type="submission" date="2023-03" db="EMBL/GenBank/DDBJ databases">
        <title>Near-Complete genome sequence of Lipomyces tetrasporous NRRL Y-64009, an oleaginous yeast capable of growing on lignocellulosic hydrolysates.</title>
        <authorList>
            <consortium name="Lawrence Berkeley National Laboratory"/>
            <person name="Jagtap S.S."/>
            <person name="Liu J.-J."/>
            <person name="Walukiewicz H.E."/>
            <person name="Pangilinan J."/>
            <person name="Lipzen A."/>
            <person name="Ahrendt S."/>
            <person name="Koriabine M."/>
            <person name="Cobaugh K."/>
            <person name="Salamov A."/>
            <person name="Yoshinaga Y."/>
            <person name="Ng V."/>
            <person name="Daum C."/>
            <person name="Grigoriev I.V."/>
            <person name="Slininger P.J."/>
            <person name="Dien B.S."/>
            <person name="Jin Y.-S."/>
            <person name="Rao C.V."/>
        </authorList>
    </citation>
    <scope>NUCLEOTIDE SEQUENCE</scope>
    <source>
        <strain evidence="1">NRRL Y-64009</strain>
    </source>
</reference>
<dbReference type="AlphaFoldDB" id="A0AAD7VSB9"/>
<accession>A0AAD7VSB9</accession>
<comment type="caution">
    <text evidence="1">The sequence shown here is derived from an EMBL/GenBank/DDBJ whole genome shotgun (WGS) entry which is preliminary data.</text>
</comment>
<gene>
    <name evidence="1" type="ORF">POJ06DRAFT_197788</name>
</gene>
<dbReference type="RefSeq" id="XP_056043613.1">
    <property type="nucleotide sequence ID" value="XM_056185083.1"/>
</dbReference>
<protein>
    <submittedName>
        <fullName evidence="1">Uncharacterized protein</fullName>
    </submittedName>
</protein>
<dbReference type="GO" id="GO:0006351">
    <property type="term" value="P:DNA-templated transcription"/>
    <property type="evidence" value="ECO:0007669"/>
    <property type="project" value="InterPro"/>
</dbReference>
<dbReference type="GO" id="GO:0000439">
    <property type="term" value="C:transcription factor TFIIH core complex"/>
    <property type="evidence" value="ECO:0007669"/>
    <property type="project" value="InterPro"/>
</dbReference>
<dbReference type="InterPro" id="IPR027079">
    <property type="entry name" value="Tfb1/GTF2H1"/>
</dbReference>
<dbReference type="EMBL" id="JARPMG010000006">
    <property type="protein sequence ID" value="KAJ8100163.1"/>
    <property type="molecule type" value="Genomic_DNA"/>
</dbReference>
<dbReference type="GO" id="GO:0006289">
    <property type="term" value="P:nucleotide-excision repair"/>
    <property type="evidence" value="ECO:0007669"/>
    <property type="project" value="InterPro"/>
</dbReference>